<organism evidence="2">
    <name type="scientific">Aureoumbra lagunensis</name>
    <dbReference type="NCBI Taxonomy" id="44058"/>
    <lineage>
        <taxon>Eukaryota</taxon>
        <taxon>Sar</taxon>
        <taxon>Stramenopiles</taxon>
        <taxon>Ochrophyta</taxon>
        <taxon>Pelagophyceae</taxon>
        <taxon>Pelagomonadales</taxon>
        <taxon>Aureoumbra</taxon>
    </lineage>
</organism>
<accession>A0A7S3NMT9</accession>
<evidence type="ECO:0000256" key="1">
    <source>
        <dbReference type="SAM" id="MobiDB-lite"/>
    </source>
</evidence>
<protein>
    <submittedName>
        <fullName evidence="2">Uncharacterized protein</fullName>
    </submittedName>
</protein>
<sequence>MPKKRNRGGQPRVDDVAGHYGPVSNEDRRNSPVINQSGHYGPASNEERRNSPLVKQSGHYGPARASQQANENPVAIPPESSGSSKSGQAPRPPPHQKLPSYVMLNVPIPLKPIPLRPILPGHETFPPRPPPMPYPPGPMYPPQMPMNFFMQPRPPLQTPTKPQSLPQILSQGRNTRRPCFRLATTLAISRAACASASEFIQLKSAQGLHDEEDEELFLGDEPDMKLYEDISDPKQINKKNSLDQNDHDDLYGGLDIYEDMAPVADESEDDLQAKNDDQDGGNFHSAQDDTAGGADGLDAQFDDTASLTFDQATTQQPIVQALTRLENELIRPYLPPPPPSTNLISQILTTIPSH</sequence>
<evidence type="ECO:0000313" key="2">
    <source>
        <dbReference type="EMBL" id="CAE0370889.1"/>
    </source>
</evidence>
<dbReference type="EMBL" id="HBIJ01017587">
    <property type="protein sequence ID" value="CAE0370889.1"/>
    <property type="molecule type" value="Transcribed_RNA"/>
</dbReference>
<feature type="region of interest" description="Disordered" evidence="1">
    <location>
        <begin position="1"/>
        <end position="99"/>
    </location>
</feature>
<dbReference type="AlphaFoldDB" id="A0A7S3NMT9"/>
<gene>
    <name evidence="2" type="ORF">ALAG00032_LOCUS11669</name>
</gene>
<proteinExistence type="predicted"/>
<feature type="compositionally biased region" description="Low complexity" evidence="1">
    <location>
        <begin position="288"/>
        <end position="299"/>
    </location>
</feature>
<name>A0A7S3NMT9_9STRA</name>
<reference evidence="2" key="1">
    <citation type="submission" date="2021-01" db="EMBL/GenBank/DDBJ databases">
        <authorList>
            <person name="Corre E."/>
            <person name="Pelletier E."/>
            <person name="Niang G."/>
            <person name="Scheremetjew M."/>
            <person name="Finn R."/>
            <person name="Kale V."/>
            <person name="Holt S."/>
            <person name="Cochrane G."/>
            <person name="Meng A."/>
            <person name="Brown T."/>
            <person name="Cohen L."/>
        </authorList>
    </citation>
    <scope>NUCLEOTIDE SEQUENCE</scope>
    <source>
        <strain evidence="2">CCMP1510</strain>
    </source>
</reference>
<feature type="region of interest" description="Disordered" evidence="1">
    <location>
        <begin position="269"/>
        <end position="299"/>
    </location>
</feature>